<name>A0ABR4FLW5_9EURO</name>
<dbReference type="PANTHER" id="PTHR43364">
    <property type="entry name" value="NADH-SPECIFIC METHYLGLYOXAL REDUCTASE-RELATED"/>
    <property type="match status" value="1"/>
</dbReference>
<proteinExistence type="inferred from homology"/>
<feature type="domain" description="NADP-dependent oxidoreductase" evidence="4">
    <location>
        <begin position="46"/>
        <end position="179"/>
    </location>
</feature>
<dbReference type="Gene3D" id="3.20.20.100">
    <property type="entry name" value="NADP-dependent oxidoreductase domain"/>
    <property type="match status" value="1"/>
</dbReference>
<dbReference type="EMBL" id="JBFTWV010000197">
    <property type="protein sequence ID" value="KAL2784047.1"/>
    <property type="molecule type" value="Genomic_DNA"/>
</dbReference>
<keyword evidence="1" id="KW-0521">NADP</keyword>
<evidence type="ECO:0000256" key="2">
    <source>
        <dbReference type="ARBA" id="ARBA00023002"/>
    </source>
</evidence>
<dbReference type="PANTHER" id="PTHR43364:SF9">
    <property type="entry name" value="OXIDOREDUCTASE"/>
    <property type="match status" value="1"/>
</dbReference>
<dbReference type="InterPro" id="IPR036812">
    <property type="entry name" value="NAD(P)_OxRdtase_dom_sf"/>
</dbReference>
<dbReference type="SUPFAM" id="SSF51430">
    <property type="entry name" value="NAD(P)-linked oxidoreductase"/>
    <property type="match status" value="1"/>
</dbReference>
<evidence type="ECO:0000259" key="4">
    <source>
        <dbReference type="Pfam" id="PF00248"/>
    </source>
</evidence>
<dbReference type="Pfam" id="PF00248">
    <property type="entry name" value="Aldo_ket_red"/>
    <property type="match status" value="1"/>
</dbReference>
<reference evidence="5 6" key="1">
    <citation type="submission" date="2024-07" db="EMBL/GenBank/DDBJ databases">
        <title>Section-level genome sequencing and comparative genomics of Aspergillus sections Usti and Cavernicolus.</title>
        <authorList>
            <consortium name="Lawrence Berkeley National Laboratory"/>
            <person name="Nybo J.L."/>
            <person name="Vesth T.C."/>
            <person name="Theobald S."/>
            <person name="Frisvad J.C."/>
            <person name="Larsen T.O."/>
            <person name="Kjaerboelling I."/>
            <person name="Rothschild-Mancinelli K."/>
            <person name="Lyhne E.K."/>
            <person name="Kogle M.E."/>
            <person name="Barry K."/>
            <person name="Clum A."/>
            <person name="Na H."/>
            <person name="Ledsgaard L."/>
            <person name="Lin J."/>
            <person name="Lipzen A."/>
            <person name="Kuo A."/>
            <person name="Riley R."/>
            <person name="Mondo S."/>
            <person name="Labutti K."/>
            <person name="Haridas S."/>
            <person name="Pangalinan J."/>
            <person name="Salamov A.A."/>
            <person name="Simmons B.A."/>
            <person name="Magnuson J.K."/>
            <person name="Chen J."/>
            <person name="Drula E."/>
            <person name="Henrissat B."/>
            <person name="Wiebenga A."/>
            <person name="Lubbers R.J."/>
            <person name="Gomes A.C."/>
            <person name="Makela M.R."/>
            <person name="Stajich J."/>
            <person name="Grigoriev I.V."/>
            <person name="Mortensen U.H."/>
            <person name="De Vries R.P."/>
            <person name="Baker S.E."/>
            <person name="Andersen M.R."/>
        </authorList>
    </citation>
    <scope>NUCLEOTIDE SEQUENCE [LARGE SCALE GENOMIC DNA]</scope>
    <source>
        <strain evidence="5 6">CBS 209.92</strain>
    </source>
</reference>
<organism evidence="5 6">
    <name type="scientific">Aspergillus keveii</name>
    <dbReference type="NCBI Taxonomy" id="714993"/>
    <lineage>
        <taxon>Eukaryota</taxon>
        <taxon>Fungi</taxon>
        <taxon>Dikarya</taxon>
        <taxon>Ascomycota</taxon>
        <taxon>Pezizomycotina</taxon>
        <taxon>Eurotiomycetes</taxon>
        <taxon>Eurotiomycetidae</taxon>
        <taxon>Eurotiales</taxon>
        <taxon>Aspergillaceae</taxon>
        <taxon>Aspergillus</taxon>
        <taxon>Aspergillus subgen. Nidulantes</taxon>
    </lineage>
</organism>
<dbReference type="Proteomes" id="UP001610563">
    <property type="component" value="Unassembled WGS sequence"/>
</dbReference>
<evidence type="ECO:0000313" key="5">
    <source>
        <dbReference type="EMBL" id="KAL2784047.1"/>
    </source>
</evidence>
<keyword evidence="2" id="KW-0560">Oxidoreductase</keyword>
<accession>A0ABR4FLW5</accession>
<sequence length="316" mass="35607">MSSKPIKCHYRRLGNSGLYISVPIFACMGLGDPNNLPWLLGEHIALPLPKAAYDRSLNTWDTANVYSNGESEVLIGKALERYSILRENVVIMTKCFWESPHWLDPSIFEQKPHHQNQFGLWHTAILNQVYASLRRLNTPYIDFLQIHRFDSTTPLEETISTLHELIQSGKVRHIGASSHYNLLYRGEEREMNAFANETGVGLIPWAPLCRGHLARPPEAFKIMALASGSLGLDEADLAIVKRVMEISDEKGWPMGHVALAWILRRVASSIIGFSSVQRMDEAIAAVGKMLSAEEEEEEEPLEALYRPKAYLLAESL</sequence>
<comment type="similarity">
    <text evidence="3">Belongs to the aldo/keto reductase family. Aldo/keto reductase 2 subfamily.</text>
</comment>
<evidence type="ECO:0000256" key="1">
    <source>
        <dbReference type="ARBA" id="ARBA00022857"/>
    </source>
</evidence>
<keyword evidence="6" id="KW-1185">Reference proteome</keyword>
<dbReference type="InterPro" id="IPR023210">
    <property type="entry name" value="NADP_OxRdtase_dom"/>
</dbReference>
<gene>
    <name evidence="5" type="ORF">BJX66DRAFT_330244</name>
</gene>
<evidence type="ECO:0000256" key="3">
    <source>
        <dbReference type="ARBA" id="ARBA00038157"/>
    </source>
</evidence>
<evidence type="ECO:0000313" key="6">
    <source>
        <dbReference type="Proteomes" id="UP001610563"/>
    </source>
</evidence>
<dbReference type="InterPro" id="IPR050523">
    <property type="entry name" value="AKR_Detox_Biosynth"/>
</dbReference>
<protein>
    <submittedName>
        <fullName evidence="5">NADP-dependent oxidoreductase domain-containing protein</fullName>
    </submittedName>
</protein>
<comment type="caution">
    <text evidence="5">The sequence shown here is derived from an EMBL/GenBank/DDBJ whole genome shotgun (WGS) entry which is preliminary data.</text>
</comment>